<keyword evidence="3" id="KW-1185">Reference proteome</keyword>
<dbReference type="EMBL" id="CP023445">
    <property type="protein sequence ID" value="ATE53630.1"/>
    <property type="molecule type" value="Genomic_DNA"/>
</dbReference>
<evidence type="ECO:0000313" key="1">
    <source>
        <dbReference type="EMBL" id="ATE53630.1"/>
    </source>
</evidence>
<dbReference type="EMBL" id="CP023445">
    <property type="protein sequence ID" value="ATE57486.1"/>
    <property type="molecule type" value="Genomic_DNA"/>
</dbReference>
<reference evidence="1" key="1">
    <citation type="submission" date="2017-09" db="EMBL/GenBank/DDBJ databases">
        <title>Complete Genome Sequence of ansamitocin-producing Bacterium Actinosynnema pretiosum X47.</title>
        <authorList>
            <person name="Cao G."/>
            <person name="Zong G."/>
            <person name="Zhong C."/>
            <person name="Fu J."/>
        </authorList>
    </citation>
    <scope>NUCLEOTIDE SEQUENCE [LARGE SCALE GENOMIC DNA]</scope>
    <source>
        <strain evidence="1">X47</strain>
    </source>
</reference>
<organism evidence="1 3">
    <name type="scientific">Actinosynnema pretiosum</name>
    <dbReference type="NCBI Taxonomy" id="42197"/>
    <lineage>
        <taxon>Bacteria</taxon>
        <taxon>Bacillati</taxon>
        <taxon>Actinomycetota</taxon>
        <taxon>Actinomycetes</taxon>
        <taxon>Pseudonocardiales</taxon>
        <taxon>Pseudonocardiaceae</taxon>
        <taxon>Actinosynnema</taxon>
    </lineage>
</organism>
<dbReference type="KEGG" id="apre:CNX65_10275"/>
<gene>
    <name evidence="1" type="ORF">CNX65_10275</name>
    <name evidence="2" type="ORF">CNX65_32720</name>
</gene>
<evidence type="ECO:0000313" key="2">
    <source>
        <dbReference type="EMBL" id="ATE57486.1"/>
    </source>
</evidence>
<dbReference type="RefSeq" id="WP_096492568.1">
    <property type="nucleotide sequence ID" value="NZ_CP023445.1"/>
</dbReference>
<dbReference type="Proteomes" id="UP000218505">
    <property type="component" value="Chromosome"/>
</dbReference>
<protein>
    <submittedName>
        <fullName evidence="1">Uncharacterized protein</fullName>
    </submittedName>
</protein>
<dbReference type="KEGG" id="apre:CNX65_32720"/>
<proteinExistence type="predicted"/>
<accession>A0A290Z3M6</accession>
<dbReference type="AlphaFoldDB" id="A0A290Z3M6"/>
<name>A0A290Z3M6_9PSEU</name>
<evidence type="ECO:0000313" key="3">
    <source>
        <dbReference type="Proteomes" id="UP000218505"/>
    </source>
</evidence>
<sequence length="118" mass="13438">MARPEFKEPEFTGTVSLHDYCNTARNILRPYGYQLVVASEELGAALKYTRPQNPEEYKRMPNWVRAELVSRHLAHSAEALIVAQKSLVATYLAYRKYFVGAGPDEIASGPKRKWDYSS</sequence>